<keyword evidence="3" id="KW-1185">Reference proteome</keyword>
<dbReference type="AlphaFoldDB" id="A0A2I0JIF5"/>
<evidence type="ECO:0000256" key="1">
    <source>
        <dbReference type="SAM" id="MobiDB-lite"/>
    </source>
</evidence>
<proteinExistence type="predicted"/>
<dbReference type="EMBL" id="PGOL01001635">
    <property type="protein sequence ID" value="PKI56047.1"/>
    <property type="molecule type" value="Genomic_DNA"/>
</dbReference>
<comment type="caution">
    <text evidence="2">The sequence shown here is derived from an EMBL/GenBank/DDBJ whole genome shotgun (WGS) entry which is preliminary data.</text>
</comment>
<evidence type="ECO:0000313" key="3">
    <source>
        <dbReference type="Proteomes" id="UP000233551"/>
    </source>
</evidence>
<gene>
    <name evidence="2" type="ORF">CRG98_023553</name>
</gene>
<reference evidence="2 3" key="1">
    <citation type="submission" date="2017-11" db="EMBL/GenBank/DDBJ databases">
        <title>De-novo sequencing of pomegranate (Punica granatum L.) genome.</title>
        <authorList>
            <person name="Akparov Z."/>
            <person name="Amiraslanov A."/>
            <person name="Hajiyeva S."/>
            <person name="Abbasov M."/>
            <person name="Kaur K."/>
            <person name="Hamwieh A."/>
            <person name="Solovyev V."/>
            <person name="Salamov A."/>
            <person name="Braich B."/>
            <person name="Kosarev P."/>
            <person name="Mahmoud A."/>
            <person name="Hajiyev E."/>
            <person name="Babayeva S."/>
            <person name="Izzatullayeva V."/>
            <person name="Mammadov A."/>
            <person name="Mammadov A."/>
            <person name="Sharifova S."/>
            <person name="Ojaghi J."/>
            <person name="Eynullazada K."/>
            <person name="Bayramov B."/>
            <person name="Abdulazimova A."/>
            <person name="Shahmuradov I."/>
        </authorList>
    </citation>
    <scope>NUCLEOTIDE SEQUENCE [LARGE SCALE GENOMIC DNA]</scope>
    <source>
        <strain evidence="3">cv. AG2017</strain>
        <tissue evidence="2">Leaf</tissue>
    </source>
</reference>
<feature type="region of interest" description="Disordered" evidence="1">
    <location>
        <begin position="33"/>
        <end position="57"/>
    </location>
</feature>
<dbReference type="Proteomes" id="UP000233551">
    <property type="component" value="Unassembled WGS sequence"/>
</dbReference>
<accession>A0A2I0JIF5</accession>
<evidence type="ECO:0000313" key="2">
    <source>
        <dbReference type="EMBL" id="PKI56047.1"/>
    </source>
</evidence>
<organism evidence="2 3">
    <name type="scientific">Punica granatum</name>
    <name type="common">Pomegranate</name>
    <dbReference type="NCBI Taxonomy" id="22663"/>
    <lineage>
        <taxon>Eukaryota</taxon>
        <taxon>Viridiplantae</taxon>
        <taxon>Streptophyta</taxon>
        <taxon>Embryophyta</taxon>
        <taxon>Tracheophyta</taxon>
        <taxon>Spermatophyta</taxon>
        <taxon>Magnoliopsida</taxon>
        <taxon>eudicotyledons</taxon>
        <taxon>Gunneridae</taxon>
        <taxon>Pentapetalae</taxon>
        <taxon>rosids</taxon>
        <taxon>malvids</taxon>
        <taxon>Myrtales</taxon>
        <taxon>Lythraceae</taxon>
        <taxon>Punica</taxon>
    </lineage>
</organism>
<feature type="region of interest" description="Disordered" evidence="1">
    <location>
        <begin position="1"/>
        <end position="21"/>
    </location>
</feature>
<name>A0A2I0JIF5_PUNGR</name>
<sequence length="117" mass="12574">MGSGGHQLPRLGNGGRSRVTTTRNLAKICREGARGDRGCGSPIPPTTAPIEGSGGLSVHMRPRLGRRWSASGHHSLNPSLFLSTDFVMNSGRWWPEGGVNASKAWDIRYITALEIPL</sequence>
<protein>
    <submittedName>
        <fullName evidence="2">Uncharacterized protein</fullName>
    </submittedName>
</protein>